<keyword evidence="2" id="KW-0805">Transcription regulation</keyword>
<accession>A0ABR2YB87</accession>
<comment type="subcellular location">
    <subcellularLocation>
        <location evidence="1">Nucleus</location>
    </subcellularLocation>
</comment>
<dbReference type="InterPro" id="IPR036955">
    <property type="entry name" value="AP2/ERF_dom_sf"/>
</dbReference>
<feature type="region of interest" description="Disordered" evidence="5">
    <location>
        <begin position="311"/>
        <end position="333"/>
    </location>
</feature>
<feature type="compositionally biased region" description="Basic and acidic residues" evidence="5">
    <location>
        <begin position="152"/>
        <end position="165"/>
    </location>
</feature>
<evidence type="ECO:0000256" key="2">
    <source>
        <dbReference type="ARBA" id="ARBA00023015"/>
    </source>
</evidence>
<organism evidence="6 7">
    <name type="scientific">Coccomyxa subellipsoidea</name>
    <dbReference type="NCBI Taxonomy" id="248742"/>
    <lineage>
        <taxon>Eukaryota</taxon>
        <taxon>Viridiplantae</taxon>
        <taxon>Chlorophyta</taxon>
        <taxon>core chlorophytes</taxon>
        <taxon>Trebouxiophyceae</taxon>
        <taxon>Trebouxiophyceae incertae sedis</taxon>
        <taxon>Coccomyxaceae</taxon>
        <taxon>Coccomyxa</taxon>
    </lineage>
</organism>
<gene>
    <name evidence="6" type="ORF">WJX75_000534</name>
</gene>
<keyword evidence="3" id="KW-0804">Transcription</keyword>
<sequence>MSSAWGSSAVSQEREARFADGFLNLGGDDDGQSDEASHRGPLPYPYAAAAAFEVQLIDYTAPTDIHLPIQCPATPDSNGLADGKQRQIGYFDTEVQAAKAHDELIIATRSSSHPTNFPRSSYDDKETLLAKWSDFIEGKTGEGAASAHTKAATHEEAVKRASKDDIDFETDTPTDDEGSLETERATEDEGSPTRGPSAVVVVPPRCPHNRRAAALKCEQKLRKVLNEEEEEDEEVQQRTKRQKLDNHCSVGMQPLCASPVYNEVPLRQSRSHMYAQEPNAAPAFQQWASNVSEEARPSNVLPFFFICGSTPGTSSDSDHATETADPSRASSWA</sequence>
<feature type="compositionally biased region" description="Acidic residues" evidence="5">
    <location>
        <begin position="166"/>
        <end position="180"/>
    </location>
</feature>
<dbReference type="SUPFAM" id="SSF54171">
    <property type="entry name" value="DNA-binding domain"/>
    <property type="match status" value="1"/>
</dbReference>
<keyword evidence="7" id="KW-1185">Reference proteome</keyword>
<evidence type="ECO:0000256" key="1">
    <source>
        <dbReference type="ARBA" id="ARBA00004123"/>
    </source>
</evidence>
<evidence type="ECO:0000256" key="5">
    <source>
        <dbReference type="SAM" id="MobiDB-lite"/>
    </source>
</evidence>
<proteinExistence type="predicted"/>
<feature type="region of interest" description="Disordered" evidence="5">
    <location>
        <begin position="20"/>
        <end position="40"/>
    </location>
</feature>
<keyword evidence="4" id="KW-0175">Coiled coil</keyword>
<protein>
    <recommendedName>
        <fullName evidence="8">AP2/ERF domain-containing protein</fullName>
    </recommendedName>
</protein>
<evidence type="ECO:0000256" key="4">
    <source>
        <dbReference type="SAM" id="Coils"/>
    </source>
</evidence>
<evidence type="ECO:0000256" key="3">
    <source>
        <dbReference type="ARBA" id="ARBA00023163"/>
    </source>
</evidence>
<feature type="coiled-coil region" evidence="4">
    <location>
        <begin position="214"/>
        <end position="245"/>
    </location>
</feature>
<reference evidence="6 7" key="1">
    <citation type="journal article" date="2024" name="Nat. Commun.">
        <title>Phylogenomics reveals the evolutionary origins of lichenization in chlorophyte algae.</title>
        <authorList>
            <person name="Puginier C."/>
            <person name="Libourel C."/>
            <person name="Otte J."/>
            <person name="Skaloud P."/>
            <person name="Haon M."/>
            <person name="Grisel S."/>
            <person name="Petersen M."/>
            <person name="Berrin J.G."/>
            <person name="Delaux P.M."/>
            <person name="Dal Grande F."/>
            <person name="Keller J."/>
        </authorList>
    </citation>
    <scope>NUCLEOTIDE SEQUENCE [LARGE SCALE GENOMIC DNA]</scope>
    <source>
        <strain evidence="6 7">SAG 216-7</strain>
    </source>
</reference>
<evidence type="ECO:0000313" key="7">
    <source>
        <dbReference type="Proteomes" id="UP001491310"/>
    </source>
</evidence>
<name>A0ABR2YB87_9CHLO</name>
<evidence type="ECO:0000313" key="6">
    <source>
        <dbReference type="EMBL" id="KAK9901528.1"/>
    </source>
</evidence>
<dbReference type="Proteomes" id="UP001491310">
    <property type="component" value="Unassembled WGS sequence"/>
</dbReference>
<comment type="caution">
    <text evidence="6">The sequence shown here is derived from an EMBL/GenBank/DDBJ whole genome shotgun (WGS) entry which is preliminary data.</text>
</comment>
<evidence type="ECO:0008006" key="8">
    <source>
        <dbReference type="Google" id="ProtNLM"/>
    </source>
</evidence>
<dbReference type="Gene3D" id="3.30.730.10">
    <property type="entry name" value="AP2/ERF domain"/>
    <property type="match status" value="1"/>
</dbReference>
<feature type="region of interest" description="Disordered" evidence="5">
    <location>
        <begin position="142"/>
        <end position="203"/>
    </location>
</feature>
<dbReference type="InterPro" id="IPR016177">
    <property type="entry name" value="DNA-bd_dom_sf"/>
</dbReference>
<dbReference type="EMBL" id="JALJOT010000017">
    <property type="protein sequence ID" value="KAK9901528.1"/>
    <property type="molecule type" value="Genomic_DNA"/>
</dbReference>